<proteinExistence type="predicted"/>
<feature type="transmembrane region" description="Helical" evidence="1">
    <location>
        <begin position="39"/>
        <end position="55"/>
    </location>
</feature>
<dbReference type="Proteomes" id="UP000034333">
    <property type="component" value="Unassembled WGS sequence"/>
</dbReference>
<evidence type="ECO:0000313" key="3">
    <source>
        <dbReference type="Proteomes" id="UP000034333"/>
    </source>
</evidence>
<gene>
    <name evidence="2" type="ORF">US58_C0022G0022</name>
</gene>
<keyword evidence="1" id="KW-0812">Transmembrane</keyword>
<sequence>MQILRKYQLDIIFLFFAVTVIIWLAFLGLEYFGVDPHDYELYAAGPIVLLYTIYLWQVRNTINIHERRSLTGKTLVYWIILGTSLFLTYSTPIPARDFLTIDILFVVFTLFLADSYWDFKSITWKKVFKK</sequence>
<keyword evidence="1" id="KW-1133">Transmembrane helix</keyword>
<comment type="caution">
    <text evidence="2">The sequence shown here is derived from an EMBL/GenBank/DDBJ whole genome shotgun (WGS) entry which is preliminary data.</text>
</comment>
<evidence type="ECO:0000313" key="2">
    <source>
        <dbReference type="EMBL" id="KKQ40273.1"/>
    </source>
</evidence>
<evidence type="ECO:0000256" key="1">
    <source>
        <dbReference type="SAM" id="Phobius"/>
    </source>
</evidence>
<feature type="transmembrane region" description="Helical" evidence="1">
    <location>
        <begin position="98"/>
        <end position="117"/>
    </location>
</feature>
<protein>
    <submittedName>
        <fullName evidence="2">Uncharacterized protein</fullName>
    </submittedName>
</protein>
<dbReference type="EMBL" id="LBTN01000022">
    <property type="protein sequence ID" value="KKQ40273.1"/>
    <property type="molecule type" value="Genomic_DNA"/>
</dbReference>
<feature type="transmembrane region" description="Helical" evidence="1">
    <location>
        <begin position="12"/>
        <end position="33"/>
    </location>
</feature>
<accession>A0A0G0HAH9</accession>
<keyword evidence="1" id="KW-0472">Membrane</keyword>
<feature type="transmembrane region" description="Helical" evidence="1">
    <location>
        <begin position="75"/>
        <end position="92"/>
    </location>
</feature>
<name>A0A0G0HAH9_9BACT</name>
<reference evidence="2 3" key="1">
    <citation type="journal article" date="2015" name="Nature">
        <title>rRNA introns, odd ribosomes, and small enigmatic genomes across a large radiation of phyla.</title>
        <authorList>
            <person name="Brown C.T."/>
            <person name="Hug L.A."/>
            <person name="Thomas B.C."/>
            <person name="Sharon I."/>
            <person name="Castelle C.J."/>
            <person name="Singh A."/>
            <person name="Wilkins M.J."/>
            <person name="Williams K.H."/>
            <person name="Banfield J.F."/>
        </authorList>
    </citation>
    <scope>NUCLEOTIDE SEQUENCE [LARGE SCALE GENOMIC DNA]</scope>
</reference>
<dbReference type="STRING" id="1619036.US58_C0022G0022"/>
<organism evidence="2 3">
    <name type="scientific">Candidatus Magasanikbacteria bacterium GW2011_GWA2_37_8</name>
    <dbReference type="NCBI Taxonomy" id="1619036"/>
    <lineage>
        <taxon>Bacteria</taxon>
        <taxon>Candidatus Magasanikiibacteriota</taxon>
    </lineage>
</organism>
<dbReference type="AlphaFoldDB" id="A0A0G0HAH9"/>